<comment type="caution">
    <text evidence="5">The sequence shown here is derived from an EMBL/GenBank/DDBJ whole genome shotgun (WGS) entry which is preliminary data.</text>
</comment>
<organism evidence="5 6">
    <name type="scientific">Allomesorhizobium camelthorni</name>
    <dbReference type="NCBI Taxonomy" id="475069"/>
    <lineage>
        <taxon>Bacteria</taxon>
        <taxon>Pseudomonadati</taxon>
        <taxon>Pseudomonadota</taxon>
        <taxon>Alphaproteobacteria</taxon>
        <taxon>Hyphomicrobiales</taxon>
        <taxon>Phyllobacteriaceae</taxon>
        <taxon>Allomesorhizobium</taxon>
    </lineage>
</organism>
<dbReference type="NCBIfam" id="TIGR01554">
    <property type="entry name" value="major_cap_HK97"/>
    <property type="match status" value="1"/>
</dbReference>
<dbReference type="Gene3D" id="3.30.2320.10">
    <property type="entry name" value="hypothetical protein PF0899 domain"/>
    <property type="match status" value="1"/>
</dbReference>
<feature type="region of interest" description="Disordered" evidence="3">
    <location>
        <begin position="159"/>
        <end position="179"/>
    </location>
</feature>
<evidence type="ECO:0000256" key="1">
    <source>
        <dbReference type="ARBA" id="ARBA00004328"/>
    </source>
</evidence>
<evidence type="ECO:0000313" key="6">
    <source>
        <dbReference type="Proteomes" id="UP001642900"/>
    </source>
</evidence>
<feature type="coiled-coil region" evidence="2">
    <location>
        <begin position="76"/>
        <end position="103"/>
    </location>
</feature>
<comment type="subcellular location">
    <subcellularLocation>
        <location evidence="1">Virion</location>
    </subcellularLocation>
</comment>
<dbReference type="InterPro" id="IPR024455">
    <property type="entry name" value="Phage_capsid"/>
</dbReference>
<keyword evidence="2" id="KW-0175">Coiled coil</keyword>
<evidence type="ECO:0000259" key="4">
    <source>
        <dbReference type="Pfam" id="PF05065"/>
    </source>
</evidence>
<dbReference type="AlphaFoldDB" id="A0A6G4W759"/>
<evidence type="ECO:0000313" key="5">
    <source>
        <dbReference type="EMBL" id="NGO50439.1"/>
    </source>
</evidence>
<dbReference type="EMBL" id="JAAKZF010000003">
    <property type="protein sequence ID" value="NGO50439.1"/>
    <property type="molecule type" value="Genomic_DNA"/>
</dbReference>
<sequence length="460" mass="49907">MPEIKDVLDDVQREVKKFGEDVTGLKTSMEKDLKEVRDLAEKAGKNAGEGTQLKKDLEALTTGVTEKHAAIEAAVKKIQDESIKAAQDRMDELEKKLNRARLNGGGGGDDEFKQAREFAEIKSALHKTLKSGVRMPDDAVNVDEFKGYEAAFNRVISNRQGEDGLSPEERKDMSVGSDPDGGYLLVPKVSSRTMMIVRESSPLREIATIETISTSELEIPIDEDEAGASWAGETADRPKTDTPQVGKQTIVAHEMYAFPKATQKFVEDAGIDVGAWLGRKIGEKFGRTEATAFVAGNGVGKPRGFLTYASGTSRGQIEQVVSGAATAVTFDGLINLTAALKGFYKANANFLMKRTTVGAVMLLKDGNGQYLWRPNNQVGQPSLLLGYAVREAEDMVAVDAGTLSIAFGDFKAGYTIVDRMGISVLVDPYTAKPFVGYYTRRRVGGDVTNFEAIKLQKISA</sequence>
<evidence type="ECO:0000256" key="3">
    <source>
        <dbReference type="SAM" id="MobiDB-lite"/>
    </source>
</evidence>
<name>A0A6G4W759_9HYPH</name>
<accession>A0A6G4W759</accession>
<proteinExistence type="predicted"/>
<dbReference type="Proteomes" id="UP001642900">
    <property type="component" value="Unassembled WGS sequence"/>
</dbReference>
<reference evidence="5 6" key="1">
    <citation type="submission" date="2020-02" db="EMBL/GenBank/DDBJ databases">
        <title>Genome sequence of strain CCNWXJ40-4.</title>
        <authorList>
            <person name="Gao J."/>
            <person name="Sun J."/>
        </authorList>
    </citation>
    <scope>NUCLEOTIDE SEQUENCE [LARGE SCALE GENOMIC DNA]</scope>
    <source>
        <strain evidence="5 6">CCNWXJ 40-4</strain>
    </source>
</reference>
<feature type="domain" description="Phage capsid-like C-terminal" evidence="4">
    <location>
        <begin position="181"/>
        <end position="457"/>
    </location>
</feature>
<protein>
    <submittedName>
        <fullName evidence="5">Phage major capsid protein</fullName>
    </submittedName>
</protein>
<dbReference type="RefSeq" id="WP_165023936.1">
    <property type="nucleotide sequence ID" value="NZ_JAAKZF010000003.1"/>
</dbReference>
<dbReference type="SUPFAM" id="SSF56563">
    <property type="entry name" value="Major capsid protein gp5"/>
    <property type="match status" value="1"/>
</dbReference>
<gene>
    <name evidence="5" type="ORF">G6N73_04460</name>
</gene>
<dbReference type="InterPro" id="IPR054612">
    <property type="entry name" value="Phage_capsid-like_C"/>
</dbReference>
<keyword evidence="6" id="KW-1185">Reference proteome</keyword>
<dbReference type="Pfam" id="PF05065">
    <property type="entry name" value="Phage_capsid"/>
    <property type="match status" value="1"/>
</dbReference>
<evidence type="ECO:0000256" key="2">
    <source>
        <dbReference type="SAM" id="Coils"/>
    </source>
</evidence>